<accession>A0A553QV99</accession>
<sequence length="116" mass="13093">MFDKRTTPWNGLLPYLGGPLNIEDLWSSPRVPSKTHFSHLPHTFTQCSVSICEDVHSHILITAYVTAYTITVLFYRASQALRMVYERALKRKSAAKEATPPSLKSNGKNMGRKNLS</sequence>
<proteinExistence type="predicted"/>
<reference evidence="3 4" key="1">
    <citation type="journal article" date="2019" name="Sci. Data">
        <title>Hybrid genome assembly and annotation of Danionella translucida.</title>
        <authorList>
            <person name="Kadobianskyi M."/>
            <person name="Schulze L."/>
            <person name="Schuelke M."/>
            <person name="Judkewitz B."/>
        </authorList>
    </citation>
    <scope>NUCLEOTIDE SEQUENCE [LARGE SCALE GENOMIC DNA]</scope>
    <source>
        <strain evidence="3 4">Bolton</strain>
    </source>
</reference>
<evidence type="ECO:0000256" key="2">
    <source>
        <dbReference type="SAM" id="Phobius"/>
    </source>
</evidence>
<dbReference type="EMBL" id="SRMA01025492">
    <property type="protein sequence ID" value="TRY93867.1"/>
    <property type="molecule type" value="Genomic_DNA"/>
</dbReference>
<feature type="transmembrane region" description="Helical" evidence="2">
    <location>
        <begin position="58"/>
        <end position="77"/>
    </location>
</feature>
<keyword evidence="2" id="KW-1133">Transmembrane helix</keyword>
<dbReference type="AlphaFoldDB" id="A0A553QV99"/>
<evidence type="ECO:0000313" key="4">
    <source>
        <dbReference type="Proteomes" id="UP000316079"/>
    </source>
</evidence>
<feature type="region of interest" description="Disordered" evidence="1">
    <location>
        <begin position="91"/>
        <end position="116"/>
    </location>
</feature>
<evidence type="ECO:0000313" key="3">
    <source>
        <dbReference type="EMBL" id="TRY93867.1"/>
    </source>
</evidence>
<keyword evidence="2" id="KW-0812">Transmembrane</keyword>
<keyword evidence="2" id="KW-0472">Membrane</keyword>
<organism evidence="3 4">
    <name type="scientific">Danionella cerebrum</name>
    <dbReference type="NCBI Taxonomy" id="2873325"/>
    <lineage>
        <taxon>Eukaryota</taxon>
        <taxon>Metazoa</taxon>
        <taxon>Chordata</taxon>
        <taxon>Craniata</taxon>
        <taxon>Vertebrata</taxon>
        <taxon>Euteleostomi</taxon>
        <taxon>Actinopterygii</taxon>
        <taxon>Neopterygii</taxon>
        <taxon>Teleostei</taxon>
        <taxon>Ostariophysi</taxon>
        <taxon>Cypriniformes</taxon>
        <taxon>Danionidae</taxon>
        <taxon>Danioninae</taxon>
        <taxon>Danionella</taxon>
    </lineage>
</organism>
<dbReference type="EMBL" id="SRMA01025492">
    <property type="protein sequence ID" value="TRY93866.1"/>
    <property type="molecule type" value="Genomic_DNA"/>
</dbReference>
<protein>
    <submittedName>
        <fullName evidence="3">Uncharacterized protein</fullName>
    </submittedName>
</protein>
<gene>
    <name evidence="3" type="ORF">DNTS_023778</name>
</gene>
<comment type="caution">
    <text evidence="3">The sequence shown here is derived from an EMBL/GenBank/DDBJ whole genome shotgun (WGS) entry which is preliminary data.</text>
</comment>
<keyword evidence="4" id="KW-1185">Reference proteome</keyword>
<evidence type="ECO:0000256" key="1">
    <source>
        <dbReference type="SAM" id="MobiDB-lite"/>
    </source>
</evidence>
<reference evidence="3" key="2">
    <citation type="submission" date="2019-04" db="EMBL/GenBank/DDBJ databases">
        <authorList>
            <person name="Kadobianskyi M."/>
            <person name="Schulze L."/>
            <person name="Schuelke M."/>
            <person name="Judkewitz B."/>
        </authorList>
    </citation>
    <scope>NUCLEOTIDE SEQUENCE</scope>
    <source>
        <strain evidence="3">Bolton</strain>
        <tissue evidence="3">Whole-body</tissue>
    </source>
</reference>
<dbReference type="Proteomes" id="UP000316079">
    <property type="component" value="Unassembled WGS sequence"/>
</dbReference>
<name>A0A553QV99_9TELE</name>